<accession>A0AA41PXX7</accession>
<evidence type="ECO:0000256" key="1">
    <source>
        <dbReference type="PROSITE-ProRule" id="PRU00244"/>
    </source>
</evidence>
<feature type="transmembrane region" description="Helical" evidence="1">
    <location>
        <begin position="171"/>
        <end position="190"/>
    </location>
</feature>
<keyword evidence="1" id="KW-0812">Transmembrane</keyword>
<feature type="transmembrane region" description="Helical" evidence="1">
    <location>
        <begin position="15"/>
        <end position="33"/>
    </location>
</feature>
<comment type="caution">
    <text evidence="3">The sequence shown here is derived from an EMBL/GenBank/DDBJ whole genome shotgun (WGS) entry which is preliminary data.</text>
</comment>
<gene>
    <name evidence="3" type="ORF">LZ495_11905</name>
</gene>
<keyword evidence="4" id="KW-1185">Reference proteome</keyword>
<reference evidence="3" key="1">
    <citation type="submission" date="2022-01" db="EMBL/GenBank/DDBJ databases">
        <title>Genome-Based Taxonomic Classification of the Phylum Actinobacteria.</title>
        <authorList>
            <person name="Gao Y."/>
        </authorList>
    </citation>
    <scope>NUCLEOTIDE SEQUENCE</scope>
    <source>
        <strain evidence="3">KLBMP 8922</strain>
    </source>
</reference>
<dbReference type="Proteomes" id="UP001165378">
    <property type="component" value="Unassembled WGS sequence"/>
</dbReference>
<feature type="transmembrane region" description="Helical" evidence="1">
    <location>
        <begin position="142"/>
        <end position="164"/>
    </location>
</feature>
<feature type="transmembrane region" description="Helical" evidence="1">
    <location>
        <begin position="215"/>
        <end position="236"/>
    </location>
</feature>
<dbReference type="RefSeq" id="WP_235052087.1">
    <property type="nucleotide sequence ID" value="NZ_JAKFHA010000005.1"/>
</dbReference>
<name>A0AA41PXX7_9ACTN</name>
<organism evidence="3 4">
    <name type="scientific">Yinghuangia soli</name>
    <dbReference type="NCBI Taxonomy" id="2908204"/>
    <lineage>
        <taxon>Bacteria</taxon>
        <taxon>Bacillati</taxon>
        <taxon>Actinomycetota</taxon>
        <taxon>Actinomycetes</taxon>
        <taxon>Kitasatosporales</taxon>
        <taxon>Streptomycetaceae</taxon>
        <taxon>Yinghuangia</taxon>
    </lineage>
</organism>
<dbReference type="InterPro" id="IPR005330">
    <property type="entry name" value="MHYT_dom"/>
</dbReference>
<feature type="transmembrane region" description="Helical" evidence="1">
    <location>
        <begin position="45"/>
        <end position="65"/>
    </location>
</feature>
<evidence type="ECO:0000313" key="4">
    <source>
        <dbReference type="Proteomes" id="UP001165378"/>
    </source>
</evidence>
<keyword evidence="1" id="KW-0472">Membrane</keyword>
<feature type="domain" description="MHYT" evidence="2">
    <location>
        <begin position="9"/>
        <end position="199"/>
    </location>
</feature>
<dbReference type="Pfam" id="PF03707">
    <property type="entry name" value="MHYT"/>
    <property type="match status" value="2"/>
</dbReference>
<evidence type="ECO:0000259" key="2">
    <source>
        <dbReference type="PROSITE" id="PS50924"/>
    </source>
</evidence>
<proteinExistence type="predicted"/>
<protein>
    <recommendedName>
        <fullName evidence="2">MHYT domain-containing protein</fullName>
    </recommendedName>
</protein>
<dbReference type="PROSITE" id="PS50924">
    <property type="entry name" value="MHYT"/>
    <property type="match status" value="1"/>
</dbReference>
<evidence type="ECO:0000313" key="3">
    <source>
        <dbReference type="EMBL" id="MCF2527918.1"/>
    </source>
</evidence>
<feature type="transmembrane region" description="Helical" evidence="1">
    <location>
        <begin position="85"/>
        <end position="105"/>
    </location>
</feature>
<sequence>MGHIHHFSSGPLTPVLAYAMSCVGAALGLLCTSRARALSGWSRSGWFALAAVSIGGTGIWVMHFIAMLGFSVEGTPLRYDVTRTVVSLLVSVAVVAAGLVTAATGRSRWPRLVAGGVLTGTGVAAMHYLGMSAMNMRGSLGYATPTVVASVVIAIAAATAALWFALNVRGALATTGAALAMGVAVCGMHYTGMSALSAKVTATAASVPGAETSSFIAPLITGISLFTVVTLFIVALSPTEDELLEDADFDERLDRLTRGREQSYENFAG</sequence>
<dbReference type="AlphaFoldDB" id="A0AA41PXX7"/>
<feature type="transmembrane region" description="Helical" evidence="1">
    <location>
        <begin position="112"/>
        <end position="130"/>
    </location>
</feature>
<dbReference type="PANTHER" id="PTHR35152">
    <property type="entry name" value="DOMAIN SIGNALLING PROTEIN, PUTATIVE (AFU_ORTHOLOGUE AFUA_5G11310)-RELATED"/>
    <property type="match status" value="1"/>
</dbReference>
<dbReference type="GO" id="GO:0016020">
    <property type="term" value="C:membrane"/>
    <property type="evidence" value="ECO:0007669"/>
    <property type="project" value="UniProtKB-UniRule"/>
</dbReference>
<keyword evidence="1" id="KW-1133">Transmembrane helix</keyword>
<dbReference type="PANTHER" id="PTHR35152:SF1">
    <property type="entry name" value="DOMAIN SIGNALLING PROTEIN, PUTATIVE (AFU_ORTHOLOGUE AFUA_5G11310)-RELATED"/>
    <property type="match status" value="1"/>
</dbReference>
<dbReference type="EMBL" id="JAKFHA010000005">
    <property type="protein sequence ID" value="MCF2527918.1"/>
    <property type="molecule type" value="Genomic_DNA"/>
</dbReference>